<reference evidence="3 4" key="1">
    <citation type="journal article" date="2007" name="Appl. Environ. Microbiol.">
        <title>Genome sequence of the cellulolytic gliding bacterium Cytophaga hutchinsonii.</title>
        <authorList>
            <person name="Xie G."/>
            <person name="Bruce D.C."/>
            <person name="Challacombe J.F."/>
            <person name="Chertkov O."/>
            <person name="Detter J.C."/>
            <person name="Gilna P."/>
            <person name="Han C.S."/>
            <person name="Lucas S."/>
            <person name="Misra M."/>
            <person name="Myers G.L."/>
            <person name="Richardson P."/>
            <person name="Tapia R."/>
            <person name="Thayer N."/>
            <person name="Thompson L.S."/>
            <person name="Brettin T.S."/>
            <person name="Henrissat B."/>
            <person name="Wilson D.B."/>
            <person name="McBride M.J."/>
        </authorList>
    </citation>
    <scope>NUCLEOTIDE SEQUENCE [LARGE SCALE GENOMIC DNA]</scope>
    <source>
        <strain evidence="4">ATCC 33406 / DSM 1761 / CIP 103989 / NBRC 15051 / NCIMB 9469 / D465</strain>
    </source>
</reference>
<dbReference type="PANTHER" id="PTHR30115">
    <property type="entry name" value="NITROGEN REGULATORY PROTEIN P-II"/>
    <property type="match status" value="1"/>
</dbReference>
<feature type="modified residue" description="O-UMP-tyrosine" evidence="1">
    <location>
        <position position="51"/>
    </location>
</feature>
<dbReference type="KEGG" id="chu:CHU_0915"/>
<dbReference type="OrthoDB" id="9802729at2"/>
<dbReference type="PROSITE" id="PS00638">
    <property type="entry name" value="PII_GLNB_CTER"/>
    <property type="match status" value="1"/>
</dbReference>
<dbReference type="InterPro" id="IPR015867">
    <property type="entry name" value="N-reg_PII/ATP_PRibTrfase_C"/>
</dbReference>
<dbReference type="InterPro" id="IPR017918">
    <property type="entry name" value="N-reg_PII_CS"/>
</dbReference>
<evidence type="ECO:0000256" key="2">
    <source>
        <dbReference type="RuleBase" id="RU003936"/>
    </source>
</evidence>
<dbReference type="EMBL" id="CP000383">
    <property type="protein sequence ID" value="ABG58196.1"/>
    <property type="molecule type" value="Genomic_DNA"/>
</dbReference>
<evidence type="ECO:0000313" key="3">
    <source>
        <dbReference type="EMBL" id="ABG58196.1"/>
    </source>
</evidence>
<dbReference type="PROSITE" id="PS51343">
    <property type="entry name" value="PII_GLNB_DOM"/>
    <property type="match status" value="1"/>
</dbReference>
<dbReference type="SMART" id="SM00938">
    <property type="entry name" value="P-II"/>
    <property type="match status" value="1"/>
</dbReference>
<dbReference type="Gene3D" id="3.30.70.120">
    <property type="match status" value="1"/>
</dbReference>
<dbReference type="Pfam" id="PF00543">
    <property type="entry name" value="P-II"/>
    <property type="match status" value="1"/>
</dbReference>
<sequence length="112" mass="12541">MKKIEAVIRTSKFLELKEALNKMGIQFFTYADVKGVGHQATEKAVYRGVQYDLGYIARTKLDIIVSEKVEEVIKCIVDTCKTGELGDGKIFVSNIEECVRIRTGERGVPALQ</sequence>
<proteinExistence type="inferred from homology"/>
<dbReference type="GO" id="GO:0005524">
    <property type="term" value="F:ATP binding"/>
    <property type="evidence" value="ECO:0007669"/>
    <property type="project" value="TreeGrafter"/>
</dbReference>
<dbReference type="SUPFAM" id="SSF54913">
    <property type="entry name" value="GlnB-like"/>
    <property type="match status" value="1"/>
</dbReference>
<evidence type="ECO:0000313" key="4">
    <source>
        <dbReference type="Proteomes" id="UP000001822"/>
    </source>
</evidence>
<accession>A0A6N4SPD6</accession>
<dbReference type="AlphaFoldDB" id="A0A6N4SPD6"/>
<protein>
    <submittedName>
        <fullName evidence="3">Nitrogen regulatory protein P-II</fullName>
    </submittedName>
</protein>
<keyword evidence="4" id="KW-1185">Reference proteome</keyword>
<organism evidence="3 4">
    <name type="scientific">Cytophaga hutchinsonii (strain ATCC 33406 / DSM 1761 / CIP 103989 / NBRC 15051 / NCIMB 9469 / D465)</name>
    <dbReference type="NCBI Taxonomy" id="269798"/>
    <lineage>
        <taxon>Bacteria</taxon>
        <taxon>Pseudomonadati</taxon>
        <taxon>Bacteroidota</taxon>
        <taxon>Cytophagia</taxon>
        <taxon>Cytophagales</taxon>
        <taxon>Cytophagaceae</taxon>
        <taxon>Cytophaga</taxon>
    </lineage>
</organism>
<dbReference type="RefSeq" id="WP_011584311.1">
    <property type="nucleotide sequence ID" value="NC_008255.1"/>
</dbReference>
<dbReference type="Proteomes" id="UP000001822">
    <property type="component" value="Chromosome"/>
</dbReference>
<dbReference type="PRINTS" id="PR00340">
    <property type="entry name" value="PIIGLNB"/>
</dbReference>
<dbReference type="InterPro" id="IPR002187">
    <property type="entry name" value="N-reg_PII"/>
</dbReference>
<dbReference type="PANTHER" id="PTHR30115:SF11">
    <property type="entry name" value="NITROGEN REGULATORY PROTEIN P-II HOMOLOG"/>
    <property type="match status" value="1"/>
</dbReference>
<gene>
    <name evidence="3" type="primary">glnB</name>
    <name evidence="3" type="ordered locus">CHU_0915</name>
</gene>
<keyword evidence="1" id="KW-0597">Phosphoprotein</keyword>
<dbReference type="GO" id="GO:0006808">
    <property type="term" value="P:regulation of nitrogen utilization"/>
    <property type="evidence" value="ECO:0007669"/>
    <property type="project" value="InterPro"/>
</dbReference>
<dbReference type="GO" id="GO:0030234">
    <property type="term" value="F:enzyme regulator activity"/>
    <property type="evidence" value="ECO:0007669"/>
    <property type="project" value="InterPro"/>
</dbReference>
<dbReference type="InterPro" id="IPR011322">
    <property type="entry name" value="N-reg_PII-like_a/b"/>
</dbReference>
<name>A0A6N4SPD6_CYTH3</name>
<dbReference type="GO" id="GO:0005829">
    <property type="term" value="C:cytosol"/>
    <property type="evidence" value="ECO:0007669"/>
    <property type="project" value="TreeGrafter"/>
</dbReference>
<comment type="similarity">
    <text evidence="2">Belongs to the P(II) protein family.</text>
</comment>
<evidence type="ECO:0000256" key="1">
    <source>
        <dbReference type="PIRSR" id="PIRSR602187-50"/>
    </source>
</evidence>